<keyword evidence="3" id="KW-0472">Membrane</keyword>
<evidence type="ECO:0000259" key="4">
    <source>
        <dbReference type="Pfam" id="PF03816"/>
    </source>
</evidence>
<feature type="region of interest" description="Disordered" evidence="2">
    <location>
        <begin position="1"/>
        <end position="45"/>
    </location>
</feature>
<dbReference type="InterPro" id="IPR027381">
    <property type="entry name" value="LytR/CpsA/Psr_C"/>
</dbReference>
<dbReference type="InterPro" id="IPR004474">
    <property type="entry name" value="LytR_CpsA_psr"/>
</dbReference>
<feature type="compositionally biased region" description="Low complexity" evidence="2">
    <location>
        <begin position="512"/>
        <end position="542"/>
    </location>
</feature>
<dbReference type="PANTHER" id="PTHR33392:SF6">
    <property type="entry name" value="POLYISOPRENYL-TEICHOIC ACID--PEPTIDOGLYCAN TEICHOIC ACID TRANSFERASE TAGU"/>
    <property type="match status" value="1"/>
</dbReference>
<organism evidence="6 7">
    <name type="scientific">Propionibacterium freudenreichii</name>
    <dbReference type="NCBI Taxonomy" id="1744"/>
    <lineage>
        <taxon>Bacteria</taxon>
        <taxon>Bacillati</taxon>
        <taxon>Actinomycetota</taxon>
        <taxon>Actinomycetes</taxon>
        <taxon>Propionibacteriales</taxon>
        <taxon>Propionibacteriaceae</taxon>
        <taxon>Propionibacterium</taxon>
    </lineage>
</organism>
<name>A0A0A8RQ58_9ACTN</name>
<reference evidence="6 7" key="1">
    <citation type="submission" date="2016-09" db="EMBL/GenBank/DDBJ databases">
        <authorList>
            <person name="Laine KS P."/>
        </authorList>
    </citation>
    <scope>NUCLEOTIDE SEQUENCE [LARGE SCALE GENOMIC DNA]</scope>
    <source>
        <strain evidence="6">PFRJS-23</strain>
    </source>
</reference>
<evidence type="ECO:0000256" key="3">
    <source>
        <dbReference type="SAM" id="Phobius"/>
    </source>
</evidence>
<proteinExistence type="inferred from homology"/>
<comment type="similarity">
    <text evidence="1">Belongs to the LytR/CpsA/Psr (LCP) family.</text>
</comment>
<keyword evidence="3" id="KW-1133">Transmembrane helix</keyword>
<dbReference type="RefSeq" id="WP_197704132.1">
    <property type="nucleotide sequence ID" value="NZ_CDAH01000001.1"/>
</dbReference>
<evidence type="ECO:0000313" key="6">
    <source>
        <dbReference type="EMBL" id="SCQ82232.1"/>
    </source>
</evidence>
<dbReference type="Pfam" id="PF13399">
    <property type="entry name" value="LytR_C"/>
    <property type="match status" value="1"/>
</dbReference>
<protein>
    <submittedName>
        <fullName evidence="6">CONSERVED PROTEIN CPSA</fullName>
    </submittedName>
</protein>
<keyword evidence="3" id="KW-0812">Transmembrane</keyword>
<dbReference type="AlphaFoldDB" id="A0A0A8RQ58"/>
<feature type="transmembrane region" description="Helical" evidence="3">
    <location>
        <begin position="54"/>
        <end position="78"/>
    </location>
</feature>
<gene>
    <name evidence="6" type="ORF">PFR_JS23_2157</name>
</gene>
<dbReference type="PANTHER" id="PTHR33392">
    <property type="entry name" value="POLYISOPRENYL-TEICHOIC ACID--PEPTIDOGLYCAN TEICHOIC ACID TRANSFERASE TAGU"/>
    <property type="match status" value="1"/>
</dbReference>
<dbReference type="InterPro" id="IPR050922">
    <property type="entry name" value="LytR/CpsA/Psr_CW_biosynth"/>
</dbReference>
<feature type="region of interest" description="Disordered" evidence="2">
    <location>
        <begin position="512"/>
        <end position="569"/>
    </location>
</feature>
<evidence type="ECO:0000256" key="1">
    <source>
        <dbReference type="ARBA" id="ARBA00006068"/>
    </source>
</evidence>
<feature type="domain" description="Cell envelope-related transcriptional attenuator" evidence="4">
    <location>
        <begin position="137"/>
        <end position="315"/>
    </location>
</feature>
<dbReference type="EMBL" id="LT618793">
    <property type="protein sequence ID" value="SCQ82232.1"/>
    <property type="molecule type" value="Genomic_DNA"/>
</dbReference>
<evidence type="ECO:0000259" key="5">
    <source>
        <dbReference type="Pfam" id="PF13399"/>
    </source>
</evidence>
<evidence type="ECO:0000313" key="7">
    <source>
        <dbReference type="Proteomes" id="UP000250080"/>
    </source>
</evidence>
<sequence>MSEEPQGGHVDDPSSASRARRAARAADDPGDGANTPRYADSAAKRRRGRLRPRWGRIAALAMALVLFVVVAAAGIYIWRANAGIKRSGAIADKTSQSSDLDLLVMGLDSRVDVNGNALPSDIYDALHSGDASDGGLNSNVLMYVHVPADGSQASVFAIPRDDYVDFPGCPDGVCKGKIKEAYGYAADAKTQELDKQGKTGQDAYQQARDAGRAAEVRTVEQFLGVEIDHFIEVTMVAFFQIAQVVQPITVCVNEKTVDTYSGADFKAGEQDINAEQAMAFVRQRRDTDNPDLAFTDLDRSRRQQAFIASLLVKLKKTNLLTNPGQLDKLVQVAQQNTVLDKNLKISQLTSLATSLEGSKLNFYTLPVESFGTADDGAAINVVDKAKIQGIVRSILHPGQSASPSASASASGSASYSPTYGMGATVSVMNESGVTGAAASLVGQLTGFGFTAGQATNGADILQESSVSYGSAVAGQAKQLAQQLGGLSANADSTLGANAVVVHMGTGFTGWPSASPSAASSAASTGGSSVSPSASSTAITSAVDANSGGQSGPEPSQLTQISGGGIPCVK</sequence>
<dbReference type="Gene3D" id="3.40.630.190">
    <property type="entry name" value="LCP protein"/>
    <property type="match status" value="1"/>
</dbReference>
<dbReference type="NCBIfam" id="TIGR00350">
    <property type="entry name" value="lytR_cpsA_psr"/>
    <property type="match status" value="1"/>
</dbReference>
<dbReference type="Gene3D" id="3.30.70.2390">
    <property type="match status" value="1"/>
</dbReference>
<evidence type="ECO:0000256" key="2">
    <source>
        <dbReference type="SAM" id="MobiDB-lite"/>
    </source>
</evidence>
<accession>A0A0A8RQ58</accession>
<dbReference type="Proteomes" id="UP000250080">
    <property type="component" value="Chromosome I"/>
</dbReference>
<feature type="domain" description="LytR/CpsA/Psr regulator C-terminal" evidence="5">
    <location>
        <begin position="424"/>
        <end position="507"/>
    </location>
</feature>
<dbReference type="Pfam" id="PF03816">
    <property type="entry name" value="LytR_cpsA_psr"/>
    <property type="match status" value="1"/>
</dbReference>